<reference evidence="2" key="1">
    <citation type="submission" date="2023-06" db="EMBL/GenBank/DDBJ databases">
        <title>Genome-scale phylogeny and comparative genomics of the fungal order Sordariales.</title>
        <authorList>
            <consortium name="Lawrence Berkeley National Laboratory"/>
            <person name="Hensen N."/>
            <person name="Bonometti L."/>
            <person name="Westerberg I."/>
            <person name="Brannstrom I.O."/>
            <person name="Guillou S."/>
            <person name="Cros-Aarteil S."/>
            <person name="Calhoun S."/>
            <person name="Haridas S."/>
            <person name="Kuo A."/>
            <person name="Mondo S."/>
            <person name="Pangilinan J."/>
            <person name="Riley R."/>
            <person name="LaButti K."/>
            <person name="Andreopoulos B."/>
            <person name="Lipzen A."/>
            <person name="Chen C."/>
            <person name="Yanf M."/>
            <person name="Daum C."/>
            <person name="Ng V."/>
            <person name="Clum A."/>
            <person name="Steindorff A."/>
            <person name="Ohm R."/>
            <person name="Martin F."/>
            <person name="Silar P."/>
            <person name="Natvig D."/>
            <person name="Lalanne C."/>
            <person name="Gautier V."/>
            <person name="Ament-velasquez S.L."/>
            <person name="Kruys A."/>
            <person name="Hutchinson M.I."/>
            <person name="Powell A.J."/>
            <person name="Barry K."/>
            <person name="Miller A.N."/>
            <person name="Grigoriev I.V."/>
            <person name="Debuchy R."/>
            <person name="Gladieux P."/>
            <person name="Thoren M.H."/>
            <person name="Johannesson H."/>
        </authorList>
    </citation>
    <scope>NUCLEOTIDE SEQUENCE</scope>
    <source>
        <strain evidence="2">SMH2392-1A</strain>
    </source>
</reference>
<feature type="transmembrane region" description="Helical" evidence="1">
    <location>
        <begin position="168"/>
        <end position="191"/>
    </location>
</feature>
<keyword evidence="1" id="KW-0472">Membrane</keyword>
<dbReference type="Proteomes" id="UP001172101">
    <property type="component" value="Unassembled WGS sequence"/>
</dbReference>
<dbReference type="GeneID" id="85317348"/>
<evidence type="ECO:0000313" key="2">
    <source>
        <dbReference type="EMBL" id="KAK0716795.1"/>
    </source>
</evidence>
<evidence type="ECO:0000256" key="1">
    <source>
        <dbReference type="SAM" id="Phobius"/>
    </source>
</evidence>
<organism evidence="2 3">
    <name type="scientific">Lasiosphaeria miniovina</name>
    <dbReference type="NCBI Taxonomy" id="1954250"/>
    <lineage>
        <taxon>Eukaryota</taxon>
        <taxon>Fungi</taxon>
        <taxon>Dikarya</taxon>
        <taxon>Ascomycota</taxon>
        <taxon>Pezizomycotina</taxon>
        <taxon>Sordariomycetes</taxon>
        <taxon>Sordariomycetidae</taxon>
        <taxon>Sordariales</taxon>
        <taxon>Lasiosphaeriaceae</taxon>
        <taxon>Lasiosphaeria</taxon>
    </lineage>
</organism>
<sequence>MVGMHNAASMVARCASQIEQLTQQVEKFNGIAFDGGVVRAGAAVYGHVSGEDRASLEAAAQTIRIGIANACHFVRAAKGFATDVKKELEPKILKLHSTVIQARLALASDAYLRESVRGIETLKLLEKIEKPTPDDLAITINAFGNLMQTTMPLFRATLAVSDDELRDILPTLVIAGATAATAIGAGGLVYFGVASLFGPVGIIGAAASAAGLAFGSMGAKKGAEWMESQQNNPSVVLLDVQKTLEECAAYLLGLLVISTEAEGGDDAVFLERVQQLRSQVSSDLVLTPEYVKAYFRQATKKLEGDMGLLKVRLEKYSAKLAAKQLKDIDLLSLSGVEERTVVEE</sequence>
<comment type="caution">
    <text evidence="2">The sequence shown here is derived from an EMBL/GenBank/DDBJ whole genome shotgun (WGS) entry which is preliminary data.</text>
</comment>
<evidence type="ECO:0000313" key="3">
    <source>
        <dbReference type="Proteomes" id="UP001172101"/>
    </source>
</evidence>
<keyword evidence="1" id="KW-0812">Transmembrane</keyword>
<name>A0AA40DV74_9PEZI</name>
<dbReference type="AlphaFoldDB" id="A0AA40DV74"/>
<keyword evidence="3" id="KW-1185">Reference proteome</keyword>
<accession>A0AA40DV74</accession>
<proteinExistence type="predicted"/>
<dbReference type="RefSeq" id="XP_060295588.1">
    <property type="nucleotide sequence ID" value="XM_060434078.1"/>
</dbReference>
<keyword evidence="1" id="KW-1133">Transmembrane helix</keyword>
<dbReference type="EMBL" id="JAUIRO010000004">
    <property type="protein sequence ID" value="KAK0716795.1"/>
    <property type="molecule type" value="Genomic_DNA"/>
</dbReference>
<gene>
    <name evidence="2" type="ORF">B0T26DRAFT_267226</name>
</gene>
<protein>
    <submittedName>
        <fullName evidence="2">Uncharacterized protein</fullName>
    </submittedName>
</protein>
<feature type="transmembrane region" description="Helical" evidence="1">
    <location>
        <begin position="197"/>
        <end position="219"/>
    </location>
</feature>